<dbReference type="SUPFAM" id="SSF55486">
    <property type="entry name" value="Metalloproteases ('zincins'), catalytic domain"/>
    <property type="match status" value="1"/>
</dbReference>
<protein>
    <submittedName>
        <fullName evidence="1">Uncharacterized protein</fullName>
    </submittedName>
</protein>
<accession>A0ABR1W351</accession>
<dbReference type="Proteomes" id="UP001446871">
    <property type="component" value="Unassembled WGS sequence"/>
</dbReference>
<dbReference type="InterPro" id="IPR024079">
    <property type="entry name" value="MetalloPept_cat_dom_sf"/>
</dbReference>
<gene>
    <name evidence="1" type="ORF">PG996_004080</name>
</gene>
<sequence>MKAPLSILSRQAPLKSGQYDPPKTHPWPVDIVPSVCHAYPKNNDVSLDMSRLEVRDVYYNDCEKPWTICRYADSRISWDEAMMVLGKIPVGMRQYVAQVILAPESYAKQRVGIGAETWGASTAFLSEMNLGVAVHEFSHILDLVVGSGPNATKQHMLSNSSSWIEFYNNDTKVPTDYAATAANDSLVKQQKISLVEDFADAGRWAMSNMVRVRTYQNHNQNQSLLLSRRGGRNLFFRNSSTTTTTTATMVANQLAIYSADWEACGNQIAGYRTLLEDIIFPPGGKCTGKILTSDAVVAATGQRSSYNHTRNRMGMGDGRLKLRTVRVPAIVPVDWAMRVQFPPYMQMPSG</sequence>
<dbReference type="EMBL" id="JAQQWM010000002">
    <property type="protein sequence ID" value="KAK8077910.1"/>
    <property type="molecule type" value="Genomic_DNA"/>
</dbReference>
<evidence type="ECO:0000313" key="2">
    <source>
        <dbReference type="Proteomes" id="UP001446871"/>
    </source>
</evidence>
<comment type="caution">
    <text evidence="1">The sequence shown here is derived from an EMBL/GenBank/DDBJ whole genome shotgun (WGS) entry which is preliminary data.</text>
</comment>
<dbReference type="Gene3D" id="3.40.390.10">
    <property type="entry name" value="Collagenase (Catalytic Domain)"/>
    <property type="match status" value="1"/>
</dbReference>
<organism evidence="1 2">
    <name type="scientific">Apiospora saccharicola</name>
    <dbReference type="NCBI Taxonomy" id="335842"/>
    <lineage>
        <taxon>Eukaryota</taxon>
        <taxon>Fungi</taxon>
        <taxon>Dikarya</taxon>
        <taxon>Ascomycota</taxon>
        <taxon>Pezizomycotina</taxon>
        <taxon>Sordariomycetes</taxon>
        <taxon>Xylariomycetidae</taxon>
        <taxon>Amphisphaeriales</taxon>
        <taxon>Apiosporaceae</taxon>
        <taxon>Apiospora</taxon>
    </lineage>
</organism>
<evidence type="ECO:0000313" key="1">
    <source>
        <dbReference type="EMBL" id="KAK8077910.1"/>
    </source>
</evidence>
<keyword evidence="2" id="KW-1185">Reference proteome</keyword>
<name>A0ABR1W351_9PEZI</name>
<proteinExistence type="predicted"/>
<reference evidence="1 2" key="1">
    <citation type="submission" date="2023-01" db="EMBL/GenBank/DDBJ databases">
        <title>Analysis of 21 Apiospora genomes using comparative genomics revels a genus with tremendous synthesis potential of carbohydrate active enzymes and secondary metabolites.</title>
        <authorList>
            <person name="Sorensen T."/>
        </authorList>
    </citation>
    <scope>NUCLEOTIDE SEQUENCE [LARGE SCALE GENOMIC DNA]</scope>
    <source>
        <strain evidence="1 2">CBS 83171</strain>
    </source>
</reference>